<gene>
    <name evidence="1" type="ORF">HPB51_008150</name>
</gene>
<dbReference type="Proteomes" id="UP000821866">
    <property type="component" value="Chromosome 9"/>
</dbReference>
<reference evidence="1" key="1">
    <citation type="journal article" date="2020" name="Cell">
        <title>Large-Scale Comparative Analyses of Tick Genomes Elucidate Their Genetic Diversity and Vector Capacities.</title>
        <authorList>
            <consortium name="Tick Genome and Microbiome Consortium (TIGMIC)"/>
            <person name="Jia N."/>
            <person name="Wang J."/>
            <person name="Shi W."/>
            <person name="Du L."/>
            <person name="Sun Y."/>
            <person name="Zhan W."/>
            <person name="Jiang J.F."/>
            <person name="Wang Q."/>
            <person name="Zhang B."/>
            <person name="Ji P."/>
            <person name="Bell-Sakyi L."/>
            <person name="Cui X.M."/>
            <person name="Yuan T.T."/>
            <person name="Jiang B.G."/>
            <person name="Yang W.F."/>
            <person name="Lam T.T."/>
            <person name="Chang Q.C."/>
            <person name="Ding S.J."/>
            <person name="Wang X.J."/>
            <person name="Zhu J.G."/>
            <person name="Ruan X.D."/>
            <person name="Zhao L."/>
            <person name="Wei J.T."/>
            <person name="Ye R.Z."/>
            <person name="Que T.C."/>
            <person name="Du C.H."/>
            <person name="Zhou Y.H."/>
            <person name="Cheng J.X."/>
            <person name="Dai P.F."/>
            <person name="Guo W.B."/>
            <person name="Han X.H."/>
            <person name="Huang E.J."/>
            <person name="Li L.F."/>
            <person name="Wei W."/>
            <person name="Gao Y.C."/>
            <person name="Liu J.Z."/>
            <person name="Shao H.Z."/>
            <person name="Wang X."/>
            <person name="Wang C.C."/>
            <person name="Yang T.C."/>
            <person name="Huo Q.B."/>
            <person name="Li W."/>
            <person name="Chen H.Y."/>
            <person name="Chen S.E."/>
            <person name="Zhou L.G."/>
            <person name="Ni X.B."/>
            <person name="Tian J.H."/>
            <person name="Sheng Y."/>
            <person name="Liu T."/>
            <person name="Pan Y.S."/>
            <person name="Xia L.Y."/>
            <person name="Li J."/>
            <person name="Zhao F."/>
            <person name="Cao W.C."/>
        </authorList>
    </citation>
    <scope>NUCLEOTIDE SEQUENCE</scope>
    <source>
        <strain evidence="1">Rmic-2018</strain>
    </source>
</reference>
<dbReference type="PANTHER" id="PTHR38681">
    <property type="entry name" value="RETROVIRUS-RELATED POL POLYPROTEIN FROM TRANSPOSON 412-LIKE PROTEIN-RELATED"/>
    <property type="match status" value="1"/>
</dbReference>
<sequence length="88" mass="10198">MERLHSWLEPLQPSAPRVSRNQRVFPFPDLNEATHVFVRRDTVKAPFTPAYDGPFRALSRSHKTVTIRVCDTEDVVSLDRVKPDHLMD</sequence>
<evidence type="ECO:0000313" key="2">
    <source>
        <dbReference type="Proteomes" id="UP000821866"/>
    </source>
</evidence>
<name>A0A9J6D532_RHIMP</name>
<comment type="caution">
    <text evidence="1">The sequence shown here is derived from an EMBL/GenBank/DDBJ whole genome shotgun (WGS) entry which is preliminary data.</text>
</comment>
<dbReference type="EMBL" id="JABSTU010000011">
    <property type="protein sequence ID" value="KAH8008959.1"/>
    <property type="molecule type" value="Genomic_DNA"/>
</dbReference>
<dbReference type="VEuPathDB" id="VectorBase:LOC119178015"/>
<organism evidence="1 2">
    <name type="scientific">Rhipicephalus microplus</name>
    <name type="common">Cattle tick</name>
    <name type="synonym">Boophilus microplus</name>
    <dbReference type="NCBI Taxonomy" id="6941"/>
    <lineage>
        <taxon>Eukaryota</taxon>
        <taxon>Metazoa</taxon>
        <taxon>Ecdysozoa</taxon>
        <taxon>Arthropoda</taxon>
        <taxon>Chelicerata</taxon>
        <taxon>Arachnida</taxon>
        <taxon>Acari</taxon>
        <taxon>Parasitiformes</taxon>
        <taxon>Ixodida</taxon>
        <taxon>Ixodoidea</taxon>
        <taxon>Ixodidae</taxon>
        <taxon>Rhipicephalinae</taxon>
        <taxon>Rhipicephalus</taxon>
        <taxon>Boophilus</taxon>
    </lineage>
</organism>
<protein>
    <submittedName>
        <fullName evidence="1">Uncharacterized protein</fullName>
    </submittedName>
</protein>
<proteinExistence type="predicted"/>
<dbReference type="AlphaFoldDB" id="A0A9J6D532"/>
<keyword evidence="2" id="KW-1185">Reference proteome</keyword>
<reference evidence="1" key="2">
    <citation type="submission" date="2021-09" db="EMBL/GenBank/DDBJ databases">
        <authorList>
            <person name="Jia N."/>
            <person name="Wang J."/>
            <person name="Shi W."/>
            <person name="Du L."/>
            <person name="Sun Y."/>
            <person name="Zhan W."/>
            <person name="Jiang J."/>
            <person name="Wang Q."/>
            <person name="Zhang B."/>
            <person name="Ji P."/>
            <person name="Sakyi L.B."/>
            <person name="Cui X."/>
            <person name="Yuan T."/>
            <person name="Jiang B."/>
            <person name="Yang W."/>
            <person name="Lam T.T.-Y."/>
            <person name="Chang Q."/>
            <person name="Ding S."/>
            <person name="Wang X."/>
            <person name="Zhu J."/>
            <person name="Ruan X."/>
            <person name="Zhao L."/>
            <person name="Wei J."/>
            <person name="Que T."/>
            <person name="Du C."/>
            <person name="Cheng J."/>
            <person name="Dai P."/>
            <person name="Han X."/>
            <person name="Huang E."/>
            <person name="Gao Y."/>
            <person name="Liu J."/>
            <person name="Shao H."/>
            <person name="Ye R."/>
            <person name="Li L."/>
            <person name="Wei W."/>
            <person name="Wang X."/>
            <person name="Wang C."/>
            <person name="Huo Q."/>
            <person name="Li W."/>
            <person name="Guo W."/>
            <person name="Chen H."/>
            <person name="Chen S."/>
            <person name="Zhou L."/>
            <person name="Zhou L."/>
            <person name="Ni X."/>
            <person name="Tian J."/>
            <person name="Zhou Y."/>
            <person name="Sheng Y."/>
            <person name="Liu T."/>
            <person name="Pan Y."/>
            <person name="Xia L."/>
            <person name="Li J."/>
            <person name="Zhao F."/>
            <person name="Cao W."/>
        </authorList>
    </citation>
    <scope>NUCLEOTIDE SEQUENCE</scope>
    <source>
        <strain evidence="1">Rmic-2018</strain>
        <tissue evidence="1">Larvae</tissue>
    </source>
</reference>
<dbReference type="PANTHER" id="PTHR38681:SF1">
    <property type="entry name" value="RETROVIRUS-RELATED POL POLYPROTEIN FROM TRANSPOSON 412-LIKE PROTEIN"/>
    <property type="match status" value="1"/>
</dbReference>
<accession>A0A9J6D532</accession>
<evidence type="ECO:0000313" key="1">
    <source>
        <dbReference type="EMBL" id="KAH8008959.1"/>
    </source>
</evidence>